<keyword evidence="8" id="KW-0238">DNA-binding</keyword>
<protein>
    <recommendedName>
        <fullName evidence="2">RNA polymerase sigma factor SigS</fullName>
    </recommendedName>
</protein>
<sequence>MNFNEIYNKYHKIIHYLLKKYHVSYNYDEFYQLLLIKLWQLSTSYQSDYNCNINTFLFTRLKFYLFDLFRQQQRINEFITFDTNAITCNSLSSNLNDFSLHYNDMLKVLTIREQQWLSLYLAGYKQYEIAKMMNLSISTIKTTKANIKIKLSHYKN</sequence>
<name>G5JJC6_9STAP</name>
<accession>G5JJC6</accession>
<evidence type="ECO:0000259" key="7">
    <source>
        <dbReference type="Pfam" id="PF04542"/>
    </source>
</evidence>
<dbReference type="PRINTS" id="PR00038">
    <property type="entry name" value="HTHLUXR"/>
</dbReference>
<dbReference type="InterPro" id="IPR000792">
    <property type="entry name" value="Tscrpt_reg_LuxR_C"/>
</dbReference>
<evidence type="ECO:0000256" key="5">
    <source>
        <dbReference type="ARBA" id="ARBA00024701"/>
    </source>
</evidence>
<evidence type="ECO:0000256" key="4">
    <source>
        <dbReference type="ARBA" id="ARBA00023163"/>
    </source>
</evidence>
<dbReference type="InterPro" id="IPR036388">
    <property type="entry name" value="WH-like_DNA-bd_sf"/>
</dbReference>
<dbReference type="GO" id="GO:0006352">
    <property type="term" value="P:DNA-templated transcription initiation"/>
    <property type="evidence" value="ECO:0007669"/>
    <property type="project" value="InterPro"/>
</dbReference>
<comment type="caution">
    <text evidence="8">The sequence shown here is derived from an EMBL/GenBank/DDBJ whole genome shotgun (WGS) entry which is preliminary data.</text>
</comment>
<dbReference type="GO" id="GO:0003677">
    <property type="term" value="F:DNA binding"/>
    <property type="evidence" value="ECO:0007669"/>
    <property type="project" value="UniProtKB-KW"/>
</dbReference>
<dbReference type="GO" id="GO:0003700">
    <property type="term" value="F:DNA-binding transcription factor activity"/>
    <property type="evidence" value="ECO:0007669"/>
    <property type="project" value="InterPro"/>
</dbReference>
<evidence type="ECO:0000256" key="2">
    <source>
        <dbReference type="ARBA" id="ARBA00021245"/>
    </source>
</evidence>
<reference evidence="8 9" key="1">
    <citation type="journal article" date="2012" name="BMC Genomics">
        <title>Comparative genomic analysis of the genus Staphylococcus including Staphylococcus aureus and its newly described sister species Staphylococcus simiae.</title>
        <authorList>
            <person name="Suzuki H."/>
            <person name="Lefebure T."/>
            <person name="Pavinski Bitar P."/>
            <person name="Stanhope M.J."/>
        </authorList>
    </citation>
    <scope>NUCLEOTIDE SEQUENCE [LARGE SCALE GENOMIC DNA]</scope>
    <source>
        <strain evidence="8 9">CCM 7213</strain>
    </source>
</reference>
<evidence type="ECO:0000259" key="6">
    <source>
        <dbReference type="Pfam" id="PF00196"/>
    </source>
</evidence>
<keyword evidence="9" id="KW-1185">Reference proteome</keyword>
<dbReference type="SUPFAM" id="SSF46894">
    <property type="entry name" value="C-terminal effector domain of the bipartite response regulators"/>
    <property type="match status" value="1"/>
</dbReference>
<dbReference type="AlphaFoldDB" id="G5JJC6"/>
<dbReference type="Pfam" id="PF00196">
    <property type="entry name" value="GerE"/>
    <property type="match status" value="1"/>
</dbReference>
<feature type="domain" description="HTH luxR-type" evidence="6">
    <location>
        <begin position="108"/>
        <end position="151"/>
    </location>
</feature>
<evidence type="ECO:0000256" key="1">
    <source>
        <dbReference type="ARBA" id="ARBA00007788"/>
    </source>
</evidence>
<dbReference type="Proteomes" id="UP000005413">
    <property type="component" value="Unassembled WGS sequence"/>
</dbReference>
<dbReference type="Pfam" id="PF04542">
    <property type="entry name" value="Sigma70_r2"/>
    <property type="match status" value="1"/>
</dbReference>
<evidence type="ECO:0000313" key="8">
    <source>
        <dbReference type="EMBL" id="EHJ07695.1"/>
    </source>
</evidence>
<evidence type="ECO:0000256" key="3">
    <source>
        <dbReference type="ARBA" id="ARBA00023015"/>
    </source>
</evidence>
<dbReference type="InterPro" id="IPR013325">
    <property type="entry name" value="RNA_pol_sigma_r2"/>
</dbReference>
<dbReference type="InterPro" id="IPR016032">
    <property type="entry name" value="Sig_transdc_resp-reg_C-effctor"/>
</dbReference>
<dbReference type="SUPFAM" id="SSF88946">
    <property type="entry name" value="Sigma2 domain of RNA polymerase sigma factors"/>
    <property type="match status" value="1"/>
</dbReference>
<keyword evidence="3" id="KW-0805">Transcription regulation</keyword>
<feature type="domain" description="RNA polymerase sigma-70 region 2" evidence="7">
    <location>
        <begin position="7"/>
        <end position="74"/>
    </location>
</feature>
<dbReference type="EMBL" id="AEUN01000439">
    <property type="protein sequence ID" value="EHJ07695.1"/>
    <property type="molecule type" value="Genomic_DNA"/>
</dbReference>
<dbReference type="InterPro" id="IPR014284">
    <property type="entry name" value="RNA_pol_sigma-70_dom"/>
</dbReference>
<comment type="similarity">
    <text evidence="1">Belongs to the sigma-70 factor family.</text>
</comment>
<comment type="function">
    <text evidence="5">Sigma factors are initiation factors that promote the attachment of RNA polymerase to specific initiation sites and are then released. Sigma-S contributes to the protection against external stress, thus playing a role in cellular fitness and survival.</text>
</comment>
<dbReference type="RefSeq" id="WP_002464281.1">
    <property type="nucleotide sequence ID" value="NZ_AEUN01000439.1"/>
</dbReference>
<proteinExistence type="inferred from homology"/>
<keyword evidence="4" id="KW-0804">Transcription</keyword>
<dbReference type="Gene3D" id="1.10.10.10">
    <property type="entry name" value="Winged helix-like DNA-binding domain superfamily/Winged helix DNA-binding domain"/>
    <property type="match status" value="1"/>
</dbReference>
<dbReference type="NCBIfam" id="TIGR02937">
    <property type="entry name" value="sigma70-ECF"/>
    <property type="match status" value="1"/>
</dbReference>
<gene>
    <name evidence="8" type="ORF">SS7213T_07897</name>
</gene>
<evidence type="ECO:0000313" key="9">
    <source>
        <dbReference type="Proteomes" id="UP000005413"/>
    </source>
</evidence>
<dbReference type="PATRIC" id="fig|911238.3.peg.1367"/>
<organism evidence="8 9">
    <name type="scientific">Staphylococcus simiae CCM 7213 = CCUG 51256</name>
    <dbReference type="NCBI Taxonomy" id="911238"/>
    <lineage>
        <taxon>Bacteria</taxon>
        <taxon>Bacillati</taxon>
        <taxon>Bacillota</taxon>
        <taxon>Bacilli</taxon>
        <taxon>Bacillales</taxon>
        <taxon>Staphylococcaceae</taxon>
        <taxon>Staphylococcus</taxon>
    </lineage>
</organism>
<dbReference type="InterPro" id="IPR007627">
    <property type="entry name" value="RNA_pol_sigma70_r2"/>
</dbReference>